<dbReference type="PANTHER" id="PTHR30290">
    <property type="entry name" value="PERIPLASMIC BINDING COMPONENT OF ABC TRANSPORTER"/>
    <property type="match status" value="1"/>
</dbReference>
<evidence type="ECO:0000256" key="1">
    <source>
        <dbReference type="ARBA" id="ARBA00004418"/>
    </source>
</evidence>
<evidence type="ECO:0000259" key="4">
    <source>
        <dbReference type="Pfam" id="PF00496"/>
    </source>
</evidence>
<sequence>MMQYAKWLERSLASAAVLAVSASLAEADYAEAPQLAELVAQGELPPVAERLPENPLVVTPLERIGTYGGTWNAVLTGSGDKVWLTRTVGYENLVRWNPEWTSVIPNVADSWEVSEDGREYTFNLRKGIRWSDGDLFDTEDIAFAWTDVLTNPELASPPSFLMDGDQPPALEIIDAHTFRLIFTEPKGLLLDHLAHGNADMFTRYPSHYLKPFHKSYAEDIDAKVAEAGVGTWVDLFNQKVSDISPSFGWRNTELPTLFPWRQLTPYDGSSAVVSFERNPWYWKVDPDGNQLPYIDAVRFQVTQDREVTLLKAISGEIDFQWRRINGTKERPILFENAEKAGYNFHARLNANMNTGVFFLNLTNPDPVKREIYRNRDFRIALSHAINRQEIIDTVYAGLGEPYQVAPRPESVYYDEAFAKQYTEHDLEKANALLDGLGYADRDSGGTRLGPDGKPIRIVFEVASGKDFVDLGPLLEQQLAAVGIDLEVREIERSLYETKLTGNELDAGMWDGDGGLGIELDPRWYFPYNFESSFADLWSDWYTAGGLEGEAPPAPAQRQMELFDMVQAEPDLDARRALMRELLEISKEEFWAIGIALPSVAYGITSKRLYNVPAVFPGSFAYPDPAPVNPFTFFYGEPRDIMPYQP</sequence>
<evidence type="ECO:0000256" key="3">
    <source>
        <dbReference type="SAM" id="SignalP"/>
    </source>
</evidence>
<protein>
    <submittedName>
        <fullName evidence="5">ABC transporter substrate-binding protein</fullName>
    </submittedName>
</protein>
<feature type="signal peptide" evidence="3">
    <location>
        <begin position="1"/>
        <end position="27"/>
    </location>
</feature>
<name>A0ABT3BFE8_9RHOB</name>
<keyword evidence="3" id="KW-0732">Signal</keyword>
<dbReference type="InterPro" id="IPR000914">
    <property type="entry name" value="SBP_5_dom"/>
</dbReference>
<dbReference type="Gene3D" id="3.10.105.10">
    <property type="entry name" value="Dipeptide-binding Protein, Domain 3"/>
    <property type="match status" value="1"/>
</dbReference>
<dbReference type="EMBL" id="JALIEB010000007">
    <property type="protein sequence ID" value="MCV3272306.1"/>
    <property type="molecule type" value="Genomic_DNA"/>
</dbReference>
<comment type="similarity">
    <text evidence="2">Belongs to the bacterial solute-binding protein 5 family.</text>
</comment>
<comment type="caution">
    <text evidence="5">The sequence shown here is derived from an EMBL/GenBank/DDBJ whole genome shotgun (WGS) entry which is preliminary data.</text>
</comment>
<dbReference type="Pfam" id="PF00496">
    <property type="entry name" value="SBP_bac_5"/>
    <property type="match status" value="1"/>
</dbReference>
<dbReference type="SUPFAM" id="SSF53850">
    <property type="entry name" value="Periplasmic binding protein-like II"/>
    <property type="match status" value="1"/>
</dbReference>
<organism evidence="5 6">
    <name type="scientific">Roseobacter sinensis</name>
    <dbReference type="NCBI Taxonomy" id="2931391"/>
    <lineage>
        <taxon>Bacteria</taxon>
        <taxon>Pseudomonadati</taxon>
        <taxon>Pseudomonadota</taxon>
        <taxon>Alphaproteobacteria</taxon>
        <taxon>Rhodobacterales</taxon>
        <taxon>Roseobacteraceae</taxon>
        <taxon>Roseobacter</taxon>
    </lineage>
</organism>
<accession>A0ABT3BFE8</accession>
<evidence type="ECO:0000256" key="2">
    <source>
        <dbReference type="ARBA" id="ARBA00005695"/>
    </source>
</evidence>
<comment type="subcellular location">
    <subcellularLocation>
        <location evidence="1">Periplasm</location>
    </subcellularLocation>
</comment>
<evidence type="ECO:0000313" key="6">
    <source>
        <dbReference type="Proteomes" id="UP001208690"/>
    </source>
</evidence>
<feature type="domain" description="Solute-binding protein family 5" evidence="4">
    <location>
        <begin position="103"/>
        <end position="521"/>
    </location>
</feature>
<keyword evidence="6" id="KW-1185">Reference proteome</keyword>
<dbReference type="CDD" id="cd08500">
    <property type="entry name" value="PBP2_NikA_DppA_OppA_like_4"/>
    <property type="match status" value="1"/>
</dbReference>
<dbReference type="Gene3D" id="3.40.190.10">
    <property type="entry name" value="Periplasmic binding protein-like II"/>
    <property type="match status" value="1"/>
</dbReference>
<gene>
    <name evidence="5" type="ORF">MUB52_12785</name>
</gene>
<dbReference type="RefSeq" id="WP_263844625.1">
    <property type="nucleotide sequence ID" value="NZ_JALIEB010000007.1"/>
</dbReference>
<feature type="chain" id="PRO_5046074908" evidence="3">
    <location>
        <begin position="28"/>
        <end position="645"/>
    </location>
</feature>
<dbReference type="Proteomes" id="UP001208690">
    <property type="component" value="Unassembled WGS sequence"/>
</dbReference>
<dbReference type="PANTHER" id="PTHR30290:SF62">
    <property type="entry name" value="OLIGOPEPTIDE ABC TRANSPORTER, PERIPLASMIC OLIGOPEPTIDE-BINDING PROTEIN"/>
    <property type="match status" value="1"/>
</dbReference>
<dbReference type="InterPro" id="IPR039424">
    <property type="entry name" value="SBP_5"/>
</dbReference>
<reference evidence="5 6" key="1">
    <citation type="submission" date="2022-04" db="EMBL/GenBank/DDBJ databases">
        <title>Roseobacter sp. WL0113 is a bacterium isolated from neritic sediment.</title>
        <authorList>
            <person name="Wang L."/>
            <person name="He W."/>
            <person name="Zhang D.-F."/>
        </authorList>
    </citation>
    <scope>NUCLEOTIDE SEQUENCE [LARGE SCALE GENOMIC DNA]</scope>
    <source>
        <strain evidence="5 6">WL0113</strain>
    </source>
</reference>
<proteinExistence type="inferred from homology"/>
<evidence type="ECO:0000313" key="5">
    <source>
        <dbReference type="EMBL" id="MCV3272306.1"/>
    </source>
</evidence>